<dbReference type="InterPro" id="IPR051552">
    <property type="entry name" value="HptR"/>
</dbReference>
<dbReference type="InterPro" id="IPR018062">
    <property type="entry name" value="HTH_AraC-typ_CS"/>
</dbReference>
<dbReference type="AlphaFoldDB" id="A0A378Y4R6"/>
<protein>
    <submittedName>
        <fullName evidence="12">Chemotaxis response regulator protein-glutamate methylesterase of group 1 operon</fullName>
        <ecNumber evidence="12">3.1.1.61</ecNumber>
    </submittedName>
</protein>
<dbReference type="GO" id="GO:0008984">
    <property type="term" value="F:protein-glutamate methylesterase activity"/>
    <property type="evidence" value="ECO:0007669"/>
    <property type="project" value="UniProtKB-EC"/>
</dbReference>
<keyword evidence="12" id="KW-0378">Hydrolase</keyword>
<evidence type="ECO:0000313" key="12">
    <source>
        <dbReference type="EMBL" id="SUA71828.1"/>
    </source>
</evidence>
<dbReference type="InterPro" id="IPR009057">
    <property type="entry name" value="Homeodomain-like_sf"/>
</dbReference>
<keyword evidence="6" id="KW-0238">DNA-binding</keyword>
<dbReference type="GO" id="GO:0003700">
    <property type="term" value="F:DNA-binding transcription factor activity"/>
    <property type="evidence" value="ECO:0007669"/>
    <property type="project" value="InterPro"/>
</dbReference>
<dbReference type="PANTHER" id="PTHR42713:SF3">
    <property type="entry name" value="TRANSCRIPTIONAL REGULATORY PROTEIN HPTR"/>
    <property type="match status" value="1"/>
</dbReference>
<evidence type="ECO:0000256" key="6">
    <source>
        <dbReference type="ARBA" id="ARBA00023125"/>
    </source>
</evidence>
<organism evidence="12 13">
    <name type="scientific">Paenibacillus polymyxa</name>
    <name type="common">Bacillus polymyxa</name>
    <dbReference type="NCBI Taxonomy" id="1406"/>
    <lineage>
        <taxon>Bacteria</taxon>
        <taxon>Bacillati</taxon>
        <taxon>Bacillota</taxon>
        <taxon>Bacilli</taxon>
        <taxon>Bacillales</taxon>
        <taxon>Paenibacillaceae</taxon>
        <taxon>Paenibacillus</taxon>
    </lineage>
</organism>
<keyword evidence="7" id="KW-0804">Transcription</keyword>
<dbReference type="SUPFAM" id="SSF46689">
    <property type="entry name" value="Homeodomain-like"/>
    <property type="match status" value="2"/>
</dbReference>
<evidence type="ECO:0000256" key="5">
    <source>
        <dbReference type="ARBA" id="ARBA00023015"/>
    </source>
</evidence>
<dbReference type="EC" id="3.1.1.61" evidence="12"/>
<dbReference type="RefSeq" id="WP_019688634.1">
    <property type="nucleotide sequence ID" value="NZ_CP036496.1"/>
</dbReference>
<proteinExistence type="predicted"/>
<feature type="compositionally biased region" description="Basic and acidic residues" evidence="9">
    <location>
        <begin position="158"/>
        <end position="181"/>
    </location>
</feature>
<dbReference type="InterPro" id="IPR011006">
    <property type="entry name" value="CheY-like_superfamily"/>
</dbReference>
<dbReference type="CDD" id="cd17536">
    <property type="entry name" value="REC_YesN-like"/>
    <property type="match status" value="1"/>
</dbReference>
<feature type="domain" description="HTH araC/xylS-type" evidence="10">
    <location>
        <begin position="442"/>
        <end position="539"/>
    </location>
</feature>
<dbReference type="GeneID" id="93348067"/>
<evidence type="ECO:0000256" key="8">
    <source>
        <dbReference type="PROSITE-ProRule" id="PRU00169"/>
    </source>
</evidence>
<keyword evidence="2" id="KW-0963">Cytoplasm</keyword>
<dbReference type="GO" id="GO:0043565">
    <property type="term" value="F:sequence-specific DNA binding"/>
    <property type="evidence" value="ECO:0007669"/>
    <property type="project" value="InterPro"/>
</dbReference>
<dbReference type="InterPro" id="IPR020449">
    <property type="entry name" value="Tscrpt_reg_AraC-type_HTH"/>
</dbReference>
<dbReference type="PROSITE" id="PS50110">
    <property type="entry name" value="RESPONSE_REGULATORY"/>
    <property type="match status" value="1"/>
</dbReference>
<dbReference type="PROSITE" id="PS00041">
    <property type="entry name" value="HTH_ARAC_FAMILY_1"/>
    <property type="match status" value="1"/>
</dbReference>
<dbReference type="Proteomes" id="UP000254400">
    <property type="component" value="Unassembled WGS sequence"/>
</dbReference>
<dbReference type="PRINTS" id="PR00032">
    <property type="entry name" value="HTHARAC"/>
</dbReference>
<dbReference type="InterPro" id="IPR018060">
    <property type="entry name" value="HTH_AraC"/>
</dbReference>
<evidence type="ECO:0000256" key="3">
    <source>
        <dbReference type="ARBA" id="ARBA00022553"/>
    </source>
</evidence>
<keyword evidence="4" id="KW-0902">Two-component regulatory system</keyword>
<dbReference type="SMART" id="SM00448">
    <property type="entry name" value="REC"/>
    <property type="match status" value="1"/>
</dbReference>
<feature type="region of interest" description="Disordered" evidence="9">
    <location>
        <begin position="158"/>
        <end position="184"/>
    </location>
</feature>
<dbReference type="Gene3D" id="3.40.50.2300">
    <property type="match status" value="1"/>
</dbReference>
<dbReference type="GO" id="GO:0005737">
    <property type="term" value="C:cytoplasm"/>
    <property type="evidence" value="ECO:0007669"/>
    <property type="project" value="UniProtKB-SubCell"/>
</dbReference>
<reference evidence="12 13" key="1">
    <citation type="submission" date="2018-06" db="EMBL/GenBank/DDBJ databases">
        <authorList>
            <consortium name="Pathogen Informatics"/>
            <person name="Doyle S."/>
        </authorList>
    </citation>
    <scope>NUCLEOTIDE SEQUENCE [LARGE SCALE GENOMIC DNA]</scope>
    <source>
        <strain evidence="12 13">NCTC10343</strain>
    </source>
</reference>
<sequence length="549" mass="62393">MYKAMIVDDEPAIREGLSSIIDWGDCGFRIVDTAENGREALEKFGEHRPELVIVDIRMPGMSGLEVIQSIRQMNGEPYHFLILSGYADFNYARQAMGFGVDGYLLKPVDEEEMTLELKRVRQSIENEKGDGKWGSPSSHERDWIEALLFPVHGEHARNAVEPSHRASKQDEHQSSGEKHGQQPELPALDWSSYQVILLDLRIPDWDRQARQLAAKQRLAELCRKQGRGIVFEAGIYTGLLLPAMLKTEKDAVQLLAAWRQELKPWVNEIYGAAGAPVDILKEIPKSFEQALRLLERTFLFRAERVMLPGDLHEWETVPAEMDEASDRASDDPMRYAEKLYYALDMANGKAATRVIKDMEVQFPQIYRTESAIKAAFAQTFTLALNKYAAGQEHSRTVLEEHSNLITNVYAYSTLGELVDHSLEHVLQWIGQTDTGGKEIIMKQMIDFIHGHYDENLRLELLADMFNYNSGYLGKLFKSHTGEAFNAYLDKVRIERARELLAQGIKVHQVADRVGYANADYFHSKFKKYVGMSPSSYRNQVQKNGGTDGC</sequence>
<evidence type="ECO:0000256" key="1">
    <source>
        <dbReference type="ARBA" id="ARBA00004496"/>
    </source>
</evidence>
<dbReference type="GO" id="GO:0000160">
    <property type="term" value="P:phosphorelay signal transduction system"/>
    <property type="evidence" value="ECO:0007669"/>
    <property type="project" value="UniProtKB-KW"/>
</dbReference>
<dbReference type="PANTHER" id="PTHR42713">
    <property type="entry name" value="HISTIDINE KINASE-RELATED"/>
    <property type="match status" value="1"/>
</dbReference>
<evidence type="ECO:0000313" key="13">
    <source>
        <dbReference type="Proteomes" id="UP000254400"/>
    </source>
</evidence>
<dbReference type="Pfam" id="PF17853">
    <property type="entry name" value="GGDEF_2"/>
    <property type="match status" value="1"/>
</dbReference>
<dbReference type="PROSITE" id="PS01124">
    <property type="entry name" value="HTH_ARAC_FAMILY_2"/>
    <property type="match status" value="1"/>
</dbReference>
<dbReference type="Pfam" id="PF00072">
    <property type="entry name" value="Response_reg"/>
    <property type="match status" value="1"/>
</dbReference>
<evidence type="ECO:0000256" key="9">
    <source>
        <dbReference type="SAM" id="MobiDB-lite"/>
    </source>
</evidence>
<dbReference type="InterPro" id="IPR041522">
    <property type="entry name" value="CdaR_GGDEF"/>
</dbReference>
<evidence type="ECO:0000259" key="10">
    <source>
        <dbReference type="PROSITE" id="PS01124"/>
    </source>
</evidence>
<evidence type="ECO:0000256" key="4">
    <source>
        <dbReference type="ARBA" id="ARBA00023012"/>
    </source>
</evidence>
<dbReference type="EMBL" id="UGSC01000001">
    <property type="protein sequence ID" value="SUA71828.1"/>
    <property type="molecule type" value="Genomic_DNA"/>
</dbReference>
<dbReference type="Gene3D" id="1.10.10.60">
    <property type="entry name" value="Homeodomain-like"/>
    <property type="match status" value="2"/>
</dbReference>
<dbReference type="SUPFAM" id="SSF52172">
    <property type="entry name" value="CheY-like"/>
    <property type="match status" value="1"/>
</dbReference>
<comment type="subcellular location">
    <subcellularLocation>
        <location evidence="1">Cytoplasm</location>
    </subcellularLocation>
</comment>
<evidence type="ECO:0000256" key="2">
    <source>
        <dbReference type="ARBA" id="ARBA00022490"/>
    </source>
</evidence>
<dbReference type="Pfam" id="PF12833">
    <property type="entry name" value="HTH_18"/>
    <property type="match status" value="1"/>
</dbReference>
<accession>A0A378Y4R6</accession>
<feature type="domain" description="Response regulatory" evidence="11">
    <location>
        <begin position="3"/>
        <end position="121"/>
    </location>
</feature>
<feature type="modified residue" description="4-aspartylphosphate" evidence="8">
    <location>
        <position position="55"/>
    </location>
</feature>
<keyword evidence="3 8" id="KW-0597">Phosphoprotein</keyword>
<dbReference type="InterPro" id="IPR001789">
    <property type="entry name" value="Sig_transdc_resp-reg_receiver"/>
</dbReference>
<evidence type="ECO:0000256" key="7">
    <source>
        <dbReference type="ARBA" id="ARBA00023163"/>
    </source>
</evidence>
<keyword evidence="5" id="KW-0805">Transcription regulation</keyword>
<evidence type="ECO:0000259" key="11">
    <source>
        <dbReference type="PROSITE" id="PS50110"/>
    </source>
</evidence>
<gene>
    <name evidence="12" type="primary">yesN19</name>
    <name evidence="12" type="ORF">NCTC10343_04756</name>
</gene>
<dbReference type="SMART" id="SM00342">
    <property type="entry name" value="HTH_ARAC"/>
    <property type="match status" value="1"/>
</dbReference>
<name>A0A378Y4R6_PAEPO</name>